<dbReference type="Gene3D" id="1.10.3300.10">
    <property type="entry name" value="Jann2411-like domain"/>
    <property type="match status" value="1"/>
</dbReference>
<dbReference type="InterPro" id="IPR021005">
    <property type="entry name" value="Znf_CGNR"/>
</dbReference>
<reference evidence="3" key="1">
    <citation type="submission" date="2017-02" db="EMBL/GenBank/DDBJ databases">
        <title>Complete genome sequence of Cupriavidus necator strain NH9, a 3-chlorobenzoate degrader.</title>
        <authorList>
            <person name="Moriuchi R."/>
            <person name="Dohra H."/>
            <person name="Ogawa N."/>
        </authorList>
    </citation>
    <scope>NUCLEOTIDE SEQUENCE [LARGE SCALE GENOMIC DNA]</scope>
    <source>
        <strain evidence="3">NH9</strain>
    </source>
</reference>
<gene>
    <name evidence="2" type="ORF">BJN34_0310</name>
</gene>
<dbReference type="InterPro" id="IPR023286">
    <property type="entry name" value="ABATE_dom_sf"/>
</dbReference>
<accession>A0A2P1DV32</accession>
<dbReference type="SUPFAM" id="SSF160904">
    <property type="entry name" value="Jann2411-like"/>
    <property type="match status" value="1"/>
</dbReference>
<dbReference type="AlphaFoldDB" id="A0A2P1DV32"/>
<dbReference type="Pfam" id="PF07336">
    <property type="entry name" value="ABATE"/>
    <property type="match status" value="1"/>
</dbReference>
<protein>
    <recommendedName>
        <fullName evidence="1">Zinc finger CGNR domain-containing protein</fullName>
    </recommendedName>
</protein>
<evidence type="ECO:0000313" key="2">
    <source>
        <dbReference type="EMBL" id="AVK72245.1"/>
    </source>
</evidence>
<organism evidence="2 3">
    <name type="scientific">Cupriavidus necator</name>
    <name type="common">Alcaligenes eutrophus</name>
    <name type="synonym">Ralstonia eutropha</name>
    <dbReference type="NCBI Taxonomy" id="106590"/>
    <lineage>
        <taxon>Bacteria</taxon>
        <taxon>Pseudomonadati</taxon>
        <taxon>Pseudomonadota</taxon>
        <taxon>Betaproteobacteria</taxon>
        <taxon>Burkholderiales</taxon>
        <taxon>Burkholderiaceae</taxon>
        <taxon>Cupriavidus</taxon>
    </lineage>
</organism>
<dbReference type="Proteomes" id="UP000189627">
    <property type="component" value="Chromosome 2"/>
</dbReference>
<dbReference type="PANTHER" id="PTHR35525">
    <property type="entry name" value="BLL6575 PROTEIN"/>
    <property type="match status" value="1"/>
</dbReference>
<dbReference type="EMBL" id="CP017758">
    <property type="protein sequence ID" value="AVK72245.1"/>
    <property type="molecule type" value="Genomic_DNA"/>
</dbReference>
<dbReference type="KEGG" id="cuh:BJN34_0310"/>
<dbReference type="OrthoDB" id="9808437at2"/>
<dbReference type="InterPro" id="IPR010852">
    <property type="entry name" value="ABATE"/>
</dbReference>
<dbReference type="Pfam" id="PF11706">
    <property type="entry name" value="zf-CGNR"/>
    <property type="match status" value="1"/>
</dbReference>
<dbReference type="PANTHER" id="PTHR35525:SF3">
    <property type="entry name" value="BLL6575 PROTEIN"/>
    <property type="match status" value="1"/>
</dbReference>
<dbReference type="RefSeq" id="WP_078199678.1">
    <property type="nucleotide sequence ID" value="NZ_CP017758.1"/>
</dbReference>
<evidence type="ECO:0000259" key="1">
    <source>
        <dbReference type="Pfam" id="PF11706"/>
    </source>
</evidence>
<name>A0A2P1DV32_CUPNE</name>
<proteinExistence type="predicted"/>
<evidence type="ECO:0000313" key="3">
    <source>
        <dbReference type="Proteomes" id="UP000189627"/>
    </source>
</evidence>
<sequence>MENADYKALAYVGGRRCLDFVATCRKRYSQPVELLADAGSLLTWLREAGFETRQNADVTCSAEDLQEAIRLREAIYRLVRASTEGQAFAQEDADVVNAFARLPNLAPQLTAESECMGDLQNPCKLGWAADAFVPAALSTIARDAVTLLSSPLIARVKSCANPKCSMLFLDDSQGLRRKWCSMSRCGNLSKLATYRSRQ</sequence>
<feature type="domain" description="Zinc finger CGNR" evidence="1">
    <location>
        <begin position="155"/>
        <end position="198"/>
    </location>
</feature>